<evidence type="ECO:0000313" key="1">
    <source>
        <dbReference type="EMBL" id="SFU23953.1"/>
    </source>
</evidence>
<gene>
    <name evidence="1" type="ORF">SAMN05192563_102423</name>
</gene>
<proteinExistence type="predicted"/>
<dbReference type="Proteomes" id="UP000198844">
    <property type="component" value="Unassembled WGS sequence"/>
</dbReference>
<dbReference type="AlphaFoldDB" id="A0A1I7EJ38"/>
<reference evidence="1 2" key="1">
    <citation type="submission" date="2016-10" db="EMBL/GenBank/DDBJ databases">
        <authorList>
            <person name="de Groot N.N."/>
        </authorList>
    </citation>
    <scope>NUCLEOTIDE SEQUENCE [LARGE SCALE GENOMIC DNA]</scope>
    <source>
        <strain evidence="1 2">LMG 27731</strain>
    </source>
</reference>
<organism evidence="1 2">
    <name type="scientific">Paraburkholderia aspalathi</name>
    <dbReference type="NCBI Taxonomy" id="1324617"/>
    <lineage>
        <taxon>Bacteria</taxon>
        <taxon>Pseudomonadati</taxon>
        <taxon>Pseudomonadota</taxon>
        <taxon>Betaproteobacteria</taxon>
        <taxon>Burkholderiales</taxon>
        <taxon>Burkholderiaceae</taxon>
        <taxon>Paraburkholderia</taxon>
    </lineage>
</organism>
<protein>
    <submittedName>
        <fullName evidence="1">Uncharacterized protein</fullName>
    </submittedName>
</protein>
<dbReference type="EMBL" id="FPBH01000024">
    <property type="protein sequence ID" value="SFU23953.1"/>
    <property type="molecule type" value="Genomic_DNA"/>
</dbReference>
<evidence type="ECO:0000313" key="2">
    <source>
        <dbReference type="Proteomes" id="UP000198844"/>
    </source>
</evidence>
<name>A0A1I7EJ38_9BURK</name>
<accession>A0A1I7EJ38</accession>
<sequence>MQYGRKIERGHYEAVTLAPRDWVSNNRKLAVAIYRTAIPDTCNDLPTEFEALA</sequence>